<comment type="caution">
    <text evidence="6">The sequence shown here is derived from an EMBL/GenBank/DDBJ whole genome shotgun (WGS) entry which is preliminary data.</text>
</comment>
<dbReference type="PROSITE" id="PS00369">
    <property type="entry name" value="PTS_HPR_HIS"/>
    <property type="match status" value="1"/>
</dbReference>
<protein>
    <submittedName>
        <fullName evidence="6">HPr kinase</fullName>
    </submittedName>
</protein>
<dbReference type="InterPro" id="IPR000032">
    <property type="entry name" value="HPr-like"/>
</dbReference>
<evidence type="ECO:0000256" key="2">
    <source>
        <dbReference type="ARBA" id="ARBA00010736"/>
    </source>
</evidence>
<evidence type="ECO:0000256" key="1">
    <source>
        <dbReference type="ARBA" id="ARBA00004496"/>
    </source>
</evidence>
<reference evidence="6 7" key="1">
    <citation type="submission" date="2019-07" db="EMBL/GenBank/DDBJ databases">
        <title>Whole genome shotgun sequence of Novosphingobium sediminis NBRC 106119.</title>
        <authorList>
            <person name="Hosoyama A."/>
            <person name="Uohara A."/>
            <person name="Ohji S."/>
            <person name="Ichikawa N."/>
        </authorList>
    </citation>
    <scope>NUCLEOTIDE SEQUENCE [LARGE SCALE GENOMIC DNA]</scope>
    <source>
        <strain evidence="6 7">NBRC 106119</strain>
    </source>
</reference>
<sequence>MTENAADPTSSDVTTARETVLIINQRGLHARASAKFVNAVARLPEGVDVKVIKDGTEAQGGSILGLMMLGAAKGDHVEIVVTGLDAEAVLMKVAGLVKDGFGED</sequence>
<evidence type="ECO:0000259" key="5">
    <source>
        <dbReference type="PROSITE" id="PS51350"/>
    </source>
</evidence>
<dbReference type="AlphaFoldDB" id="A0A512AMR9"/>
<comment type="similarity">
    <text evidence="2">Belongs to the HPr family.</text>
</comment>
<evidence type="ECO:0000256" key="3">
    <source>
        <dbReference type="ARBA" id="ARBA00022490"/>
    </source>
</evidence>
<dbReference type="InterPro" id="IPR050399">
    <property type="entry name" value="HPr"/>
</dbReference>
<comment type="subcellular location">
    <subcellularLocation>
        <location evidence="1">Cytoplasm</location>
    </subcellularLocation>
</comment>
<dbReference type="GO" id="GO:0005737">
    <property type="term" value="C:cytoplasm"/>
    <property type="evidence" value="ECO:0007669"/>
    <property type="project" value="UniProtKB-SubCell"/>
</dbReference>
<dbReference type="PANTHER" id="PTHR33705">
    <property type="entry name" value="PHOSPHOCARRIER PROTEIN HPR"/>
    <property type="match status" value="1"/>
</dbReference>
<dbReference type="Pfam" id="PF00381">
    <property type="entry name" value="PTS-HPr"/>
    <property type="match status" value="1"/>
</dbReference>
<organism evidence="6 7">
    <name type="scientific">Novosphingobium sediminis</name>
    <dbReference type="NCBI Taxonomy" id="707214"/>
    <lineage>
        <taxon>Bacteria</taxon>
        <taxon>Pseudomonadati</taxon>
        <taxon>Pseudomonadota</taxon>
        <taxon>Alphaproteobacteria</taxon>
        <taxon>Sphingomonadales</taxon>
        <taxon>Sphingomonadaceae</taxon>
        <taxon>Novosphingobium</taxon>
    </lineage>
</organism>
<accession>A0A512AMR9</accession>
<dbReference type="GO" id="GO:0016301">
    <property type="term" value="F:kinase activity"/>
    <property type="evidence" value="ECO:0007669"/>
    <property type="project" value="UniProtKB-KW"/>
</dbReference>
<dbReference type="InterPro" id="IPR035895">
    <property type="entry name" value="HPr-like_sf"/>
</dbReference>
<keyword evidence="3" id="KW-0963">Cytoplasm</keyword>
<dbReference type="Gene3D" id="3.30.1340.10">
    <property type="entry name" value="HPr-like"/>
    <property type="match status" value="1"/>
</dbReference>
<dbReference type="EMBL" id="BJYR01000018">
    <property type="protein sequence ID" value="GEO00907.1"/>
    <property type="molecule type" value="Genomic_DNA"/>
</dbReference>
<dbReference type="Proteomes" id="UP000321464">
    <property type="component" value="Unassembled WGS sequence"/>
</dbReference>
<dbReference type="GO" id="GO:0009401">
    <property type="term" value="P:phosphoenolpyruvate-dependent sugar phosphotransferase system"/>
    <property type="evidence" value="ECO:0007669"/>
    <property type="project" value="UniProtKB-KW"/>
</dbReference>
<dbReference type="InterPro" id="IPR001020">
    <property type="entry name" value="PTS_HPr_His_P_site"/>
</dbReference>
<keyword evidence="6" id="KW-0808">Transferase</keyword>
<dbReference type="PROSITE" id="PS51350">
    <property type="entry name" value="PTS_HPR_DOM"/>
    <property type="match status" value="1"/>
</dbReference>
<evidence type="ECO:0000256" key="4">
    <source>
        <dbReference type="ARBA" id="ARBA00022683"/>
    </source>
</evidence>
<dbReference type="SUPFAM" id="SSF55594">
    <property type="entry name" value="HPr-like"/>
    <property type="match status" value="1"/>
</dbReference>
<proteinExistence type="inferred from homology"/>
<name>A0A512AMR9_9SPHN</name>
<keyword evidence="4" id="KW-0598">Phosphotransferase system</keyword>
<dbReference type="PANTHER" id="PTHR33705:SF2">
    <property type="entry name" value="PHOSPHOCARRIER PROTEIN NPR"/>
    <property type="match status" value="1"/>
</dbReference>
<evidence type="ECO:0000313" key="7">
    <source>
        <dbReference type="Proteomes" id="UP000321464"/>
    </source>
</evidence>
<keyword evidence="6" id="KW-0418">Kinase</keyword>
<dbReference type="PRINTS" id="PR00107">
    <property type="entry name" value="PHOSPHOCPHPR"/>
</dbReference>
<feature type="domain" description="HPr" evidence="5">
    <location>
        <begin position="15"/>
        <end position="104"/>
    </location>
</feature>
<keyword evidence="7" id="KW-1185">Reference proteome</keyword>
<gene>
    <name evidence="6" type="ORF">NSE01_27390</name>
</gene>
<dbReference type="NCBIfam" id="TIGR01003">
    <property type="entry name" value="PTS_HPr_family"/>
    <property type="match status" value="1"/>
</dbReference>
<evidence type="ECO:0000313" key="6">
    <source>
        <dbReference type="EMBL" id="GEO00907.1"/>
    </source>
</evidence>